<feature type="region of interest" description="Disordered" evidence="4">
    <location>
        <begin position="123"/>
        <end position="147"/>
    </location>
</feature>
<sequence length="526" mass="57291">MDPTGFEVVPENPNDQVVVCSPPTSPTLGPVRGTHSKKRDASYIPRPPNAFILFRSSFIRAQHIPGKIEGNHSALSKIIGKCWKALPREEKETWEAKAIVAQAEHRQKYPDWRFRPGANALAKVKDGPRKRTNRKGRGEAEKEERSRDNRCAKIADLLVAGKKGADLQVAIEEYDCKNGGGPNIKKEGSGVMFVQFAEGYQPPEQVVDATQSLASPTALPVPQPPMVDNVSRKQSRSLSPDAAHDIRFKTPLTSMFKRSSSAPARCIHPNAADITKTTPAHQDSVSPRILADCLTAFHADVHEGKSRVSGDITGASPASTRLWDVKQASVHSLPVPTSPVANFSPSGGAVPQSLWTQTYGGSYCDSDTYSPSVQSFDSDLEDNTSPTQSPLTCSFDLTGDGDTGSHLVFNPASHTGPEVLFANPQSSYSSLEGWADDSALKQPSYEYGSAPTFLSGAQSPMVYDPDRVMKDAFAAASTAPYEDWGVEFTTSGSYRFSSVRDIQSLQYYAQGWQDIARRQDDHRQLC</sequence>
<feature type="region of interest" description="Disordered" evidence="4">
    <location>
        <begin position="21"/>
        <end position="42"/>
    </location>
</feature>
<dbReference type="PANTHER" id="PTHR10270">
    <property type="entry name" value="SOX TRANSCRIPTION FACTOR"/>
    <property type="match status" value="1"/>
</dbReference>
<dbReference type="InterPro" id="IPR036910">
    <property type="entry name" value="HMG_box_dom_sf"/>
</dbReference>
<feature type="domain" description="HMG box" evidence="5">
    <location>
        <begin position="44"/>
        <end position="113"/>
    </location>
</feature>
<dbReference type="OrthoDB" id="6247875at2759"/>
<feature type="region of interest" description="Disordered" evidence="4">
    <location>
        <begin position="216"/>
        <end position="240"/>
    </location>
</feature>
<feature type="compositionally biased region" description="Basic and acidic residues" evidence="4">
    <location>
        <begin position="136"/>
        <end position="147"/>
    </location>
</feature>
<feature type="DNA-binding region" description="HMG box" evidence="3">
    <location>
        <begin position="44"/>
        <end position="113"/>
    </location>
</feature>
<keyword evidence="1 3" id="KW-0238">DNA-binding</keyword>
<proteinExistence type="predicted"/>
<dbReference type="GO" id="GO:0001228">
    <property type="term" value="F:DNA-binding transcription activator activity, RNA polymerase II-specific"/>
    <property type="evidence" value="ECO:0007669"/>
    <property type="project" value="TreeGrafter"/>
</dbReference>
<comment type="caution">
    <text evidence="6">The sequence shown here is derived from an EMBL/GenBank/DDBJ whole genome shotgun (WGS) entry which is preliminary data.</text>
</comment>
<organism evidence="6 7">
    <name type="scientific">Antrodiella citrinella</name>
    <dbReference type="NCBI Taxonomy" id="2447956"/>
    <lineage>
        <taxon>Eukaryota</taxon>
        <taxon>Fungi</taxon>
        <taxon>Dikarya</taxon>
        <taxon>Basidiomycota</taxon>
        <taxon>Agaricomycotina</taxon>
        <taxon>Agaricomycetes</taxon>
        <taxon>Polyporales</taxon>
        <taxon>Steccherinaceae</taxon>
        <taxon>Antrodiella</taxon>
    </lineage>
</organism>
<dbReference type="PROSITE" id="PS50118">
    <property type="entry name" value="HMG_BOX_2"/>
    <property type="match status" value="1"/>
</dbReference>
<reference evidence="6 7" key="1">
    <citation type="submission" date="2019-02" db="EMBL/GenBank/DDBJ databases">
        <title>Genome sequencing of the rare red list fungi Antrodiella citrinella (Flaviporus citrinellus).</title>
        <authorList>
            <person name="Buettner E."/>
            <person name="Kellner H."/>
        </authorList>
    </citation>
    <scope>NUCLEOTIDE SEQUENCE [LARGE SCALE GENOMIC DNA]</scope>
    <source>
        <strain evidence="6 7">DSM 108506</strain>
    </source>
</reference>
<keyword evidence="3" id="KW-0539">Nucleus</keyword>
<dbReference type="GO" id="GO:0030154">
    <property type="term" value="P:cell differentiation"/>
    <property type="evidence" value="ECO:0007669"/>
    <property type="project" value="TreeGrafter"/>
</dbReference>
<keyword evidence="7" id="KW-1185">Reference proteome</keyword>
<dbReference type="InterPro" id="IPR050140">
    <property type="entry name" value="SRY-related_HMG-box_TF-like"/>
</dbReference>
<dbReference type="Proteomes" id="UP000308730">
    <property type="component" value="Unassembled WGS sequence"/>
</dbReference>
<dbReference type="EMBL" id="SGPM01000441">
    <property type="protein sequence ID" value="THH21596.1"/>
    <property type="molecule type" value="Genomic_DNA"/>
</dbReference>
<dbReference type="AlphaFoldDB" id="A0A4S4M8B4"/>
<evidence type="ECO:0000256" key="4">
    <source>
        <dbReference type="SAM" id="MobiDB-lite"/>
    </source>
</evidence>
<dbReference type="Pfam" id="PF00505">
    <property type="entry name" value="HMG_box"/>
    <property type="match status" value="1"/>
</dbReference>
<evidence type="ECO:0000313" key="6">
    <source>
        <dbReference type="EMBL" id="THH21596.1"/>
    </source>
</evidence>
<dbReference type="SUPFAM" id="SSF47095">
    <property type="entry name" value="HMG-box"/>
    <property type="match status" value="1"/>
</dbReference>
<dbReference type="Gene3D" id="1.10.30.10">
    <property type="entry name" value="High mobility group box domain"/>
    <property type="match status" value="1"/>
</dbReference>
<name>A0A4S4M8B4_9APHY</name>
<evidence type="ECO:0000313" key="7">
    <source>
        <dbReference type="Proteomes" id="UP000308730"/>
    </source>
</evidence>
<dbReference type="GO" id="GO:0005634">
    <property type="term" value="C:nucleus"/>
    <property type="evidence" value="ECO:0007669"/>
    <property type="project" value="UniProtKB-UniRule"/>
</dbReference>
<evidence type="ECO:0000259" key="5">
    <source>
        <dbReference type="PROSITE" id="PS50118"/>
    </source>
</evidence>
<gene>
    <name evidence="6" type="ORF">EUX98_g8344</name>
</gene>
<keyword evidence="2" id="KW-0804">Transcription</keyword>
<dbReference type="CDD" id="cd01389">
    <property type="entry name" value="HMG-box_ROX1-like"/>
    <property type="match status" value="1"/>
</dbReference>
<dbReference type="GO" id="GO:0000978">
    <property type="term" value="F:RNA polymerase II cis-regulatory region sequence-specific DNA binding"/>
    <property type="evidence" value="ECO:0007669"/>
    <property type="project" value="TreeGrafter"/>
</dbReference>
<dbReference type="SMART" id="SM00398">
    <property type="entry name" value="HMG"/>
    <property type="match status" value="1"/>
</dbReference>
<protein>
    <recommendedName>
        <fullName evidence="5">HMG box domain-containing protein</fullName>
    </recommendedName>
</protein>
<accession>A0A4S4M8B4</accession>
<evidence type="ECO:0000256" key="2">
    <source>
        <dbReference type="ARBA" id="ARBA00023163"/>
    </source>
</evidence>
<dbReference type="PANTHER" id="PTHR10270:SF161">
    <property type="entry name" value="SEX-DETERMINING REGION Y PROTEIN"/>
    <property type="match status" value="1"/>
</dbReference>
<evidence type="ECO:0000256" key="1">
    <source>
        <dbReference type="ARBA" id="ARBA00023125"/>
    </source>
</evidence>
<evidence type="ECO:0000256" key="3">
    <source>
        <dbReference type="PROSITE-ProRule" id="PRU00267"/>
    </source>
</evidence>
<dbReference type="InterPro" id="IPR009071">
    <property type="entry name" value="HMG_box_dom"/>
</dbReference>